<dbReference type="EMBL" id="CAJNOR010000935">
    <property type="protein sequence ID" value="CAF1040136.1"/>
    <property type="molecule type" value="Genomic_DNA"/>
</dbReference>
<evidence type="ECO:0000313" key="2">
    <source>
        <dbReference type="EMBL" id="CAF1040136.1"/>
    </source>
</evidence>
<keyword evidence="3" id="KW-1185">Reference proteome</keyword>
<keyword evidence="1" id="KW-1133">Transmembrane helix</keyword>
<comment type="caution">
    <text evidence="2">The sequence shown here is derived from an EMBL/GenBank/DDBJ whole genome shotgun (WGS) entry which is preliminary data.</text>
</comment>
<dbReference type="AlphaFoldDB" id="A0A814JLT6"/>
<reference evidence="2" key="1">
    <citation type="submission" date="2021-02" db="EMBL/GenBank/DDBJ databases">
        <authorList>
            <person name="Nowell W R."/>
        </authorList>
    </citation>
    <scope>NUCLEOTIDE SEQUENCE</scope>
</reference>
<dbReference type="Proteomes" id="UP000663828">
    <property type="component" value="Unassembled WGS sequence"/>
</dbReference>
<keyword evidence="1" id="KW-0812">Transmembrane</keyword>
<gene>
    <name evidence="2" type="ORF">XAT740_LOCUS15217</name>
</gene>
<protein>
    <submittedName>
        <fullName evidence="2">Uncharacterized protein</fullName>
    </submittedName>
</protein>
<evidence type="ECO:0000256" key="1">
    <source>
        <dbReference type="SAM" id="Phobius"/>
    </source>
</evidence>
<feature type="transmembrane region" description="Helical" evidence="1">
    <location>
        <begin position="446"/>
        <end position="464"/>
    </location>
</feature>
<proteinExistence type="predicted"/>
<evidence type="ECO:0000313" key="3">
    <source>
        <dbReference type="Proteomes" id="UP000663828"/>
    </source>
</evidence>
<keyword evidence="1" id="KW-0472">Membrane</keyword>
<sequence>MSILLAYNGLHVEQVQVEVKNPSLETYRKLIMKYSDSVVECPCSQISSLYESFIQLTPTYHSICSSSFISQQWIEALFDALSTMRYFLDFRTTGSLEFQSIREICSLSQSTFNSYIEVFYNEEFIAGYLVHENVFEAQIATIVDSFRLDTISKFAFSFSLSQLIMHSNLLVSCIQANYIYVYYTVDKINWGVAVGDVFVPLANGIKCYCNSASTDCPQAQGFYDLQLPVSVLVWPTYTPTRILENWSSGCYAMDQILSTSIERTFLSNQTALDIFVSYFNNSSLSNMKRPIALNKSNVINQNSTFNEVVQSTMLLKDLRIEVNYSLYFADCRPKSCLYTIQQHYSFLYMFTTLFGLYGGLSVALRLIIPLVVGFLVRRVFRKSPTIPSTSVVKIKHTVMVRTKMWKKQTREMAMQTWILLNDLNLFKSSPRQHGSDIRQQRWMTRIYFLIFGLFISILMIYMMADVEIKSVEVKYPSMTTVEQLEFESINGLISSLQCSCTKFIVPYGSFIQVQQPVYHQVCSSALVTPSWQNTLSGSSAGKKVFCYAG</sequence>
<name>A0A814JLT6_ADIRI</name>
<accession>A0A814JLT6</accession>
<organism evidence="2 3">
    <name type="scientific">Adineta ricciae</name>
    <name type="common">Rotifer</name>
    <dbReference type="NCBI Taxonomy" id="249248"/>
    <lineage>
        <taxon>Eukaryota</taxon>
        <taxon>Metazoa</taxon>
        <taxon>Spiralia</taxon>
        <taxon>Gnathifera</taxon>
        <taxon>Rotifera</taxon>
        <taxon>Eurotatoria</taxon>
        <taxon>Bdelloidea</taxon>
        <taxon>Adinetida</taxon>
        <taxon>Adinetidae</taxon>
        <taxon>Adineta</taxon>
    </lineage>
</organism>
<feature type="transmembrane region" description="Helical" evidence="1">
    <location>
        <begin position="346"/>
        <end position="376"/>
    </location>
</feature>